<evidence type="ECO:0000313" key="3">
    <source>
        <dbReference type="Proteomes" id="UP000249204"/>
    </source>
</evidence>
<dbReference type="Gene3D" id="1.20.1280.250">
    <property type="match status" value="1"/>
</dbReference>
<dbReference type="Pfam" id="PF07299">
    <property type="entry name" value="EF-G-binding_N"/>
    <property type="match status" value="1"/>
</dbReference>
<proteinExistence type="predicted"/>
<comment type="caution">
    <text evidence="2">The sequence shown here is derived from an EMBL/GenBank/DDBJ whole genome shotgun (WGS) entry which is preliminary data.</text>
</comment>
<dbReference type="AlphaFoldDB" id="A0A2W6NB70"/>
<evidence type="ECO:0000313" key="2">
    <source>
        <dbReference type="EMBL" id="PZT53232.1"/>
    </source>
</evidence>
<accession>A0A2W6NB70</accession>
<evidence type="ECO:0000259" key="1">
    <source>
        <dbReference type="Pfam" id="PF07299"/>
    </source>
</evidence>
<dbReference type="InterPro" id="IPR038344">
    <property type="entry name" value="EF-G_N_sf"/>
</dbReference>
<organism evidence="2 3">
    <name type="scientific">Paenibacillus silvae</name>
    <dbReference type="NCBI Taxonomy" id="1325358"/>
    <lineage>
        <taxon>Bacteria</taxon>
        <taxon>Bacillati</taxon>
        <taxon>Bacillota</taxon>
        <taxon>Bacilli</taxon>
        <taxon>Bacillales</taxon>
        <taxon>Paenibacillaceae</taxon>
        <taxon>Paenibacillus</taxon>
    </lineage>
</organism>
<sequence>MVRYTVSTNAVGIFENLTLEQKQLLEQLSTYATLHDVQTYLNQLEDYLIPYPQVTKYEFEQKKRSCLTRLNG</sequence>
<dbReference type="Proteomes" id="UP000249204">
    <property type="component" value="Unassembled WGS sequence"/>
</dbReference>
<protein>
    <recommendedName>
        <fullName evidence="1">Elongation factor G-binding protein N-terminal domain-containing protein</fullName>
    </recommendedName>
</protein>
<dbReference type="EMBL" id="QKWW01000074">
    <property type="protein sequence ID" value="PZT53232.1"/>
    <property type="molecule type" value="Genomic_DNA"/>
</dbReference>
<dbReference type="InterPro" id="IPR010841">
    <property type="entry name" value="EF-G-binding_N"/>
</dbReference>
<reference evidence="2 3" key="1">
    <citation type="submission" date="2018-06" db="EMBL/GenBank/DDBJ databases">
        <title>Isolation of heavy metals resistant Paenibacillus silvae NC2 from Gold-Copper mine in ZiJin, China.</title>
        <authorList>
            <person name="Xu J."/>
            <person name="Mazhar H.S."/>
            <person name="Rensing C."/>
        </authorList>
    </citation>
    <scope>NUCLEOTIDE SEQUENCE [LARGE SCALE GENOMIC DNA]</scope>
    <source>
        <strain evidence="2 3">NC2</strain>
    </source>
</reference>
<name>A0A2W6NB70_9BACL</name>
<gene>
    <name evidence="2" type="ORF">DN757_23235</name>
</gene>
<feature type="domain" description="Elongation factor G-binding protein N-terminal" evidence="1">
    <location>
        <begin position="3"/>
        <end position="52"/>
    </location>
</feature>